<dbReference type="PANTHER" id="PTHR42722:SF1">
    <property type="entry name" value="VALINE DEHYDROGENASE"/>
    <property type="match status" value="1"/>
</dbReference>
<comment type="caution">
    <text evidence="8">The sequence shown here is derived from an EMBL/GenBank/DDBJ whole genome shotgun (WGS) entry which is preliminary data.</text>
</comment>
<dbReference type="Proteomes" id="UP001055286">
    <property type="component" value="Unassembled WGS sequence"/>
</dbReference>
<name>A0AA37HJG1_9HYPH</name>
<accession>A0AA37HJG1</accession>
<feature type="active site" description="Proton donor/acceptor" evidence="4">
    <location>
        <position position="79"/>
    </location>
</feature>
<dbReference type="SUPFAM" id="SSF51735">
    <property type="entry name" value="NAD(P)-binding Rossmann-fold domains"/>
    <property type="match status" value="1"/>
</dbReference>
<dbReference type="Pfam" id="PF00208">
    <property type="entry name" value="ELFV_dehydrog"/>
    <property type="match status" value="2"/>
</dbReference>
<proteinExistence type="inferred from homology"/>
<dbReference type="InterPro" id="IPR006096">
    <property type="entry name" value="Glu/Leu/Phe/Val/Trp_DH_C"/>
</dbReference>
<evidence type="ECO:0000256" key="4">
    <source>
        <dbReference type="PIRSR" id="PIRSR000188-1"/>
    </source>
</evidence>
<dbReference type="InterPro" id="IPR016211">
    <property type="entry name" value="Glu/Phe/Leu/Val/Trp_DH_bac/arc"/>
</dbReference>
<evidence type="ECO:0000259" key="7">
    <source>
        <dbReference type="SMART" id="SM00839"/>
    </source>
</evidence>
<dbReference type="PANTHER" id="PTHR42722">
    <property type="entry name" value="LEUCINE DEHYDROGENASE"/>
    <property type="match status" value="1"/>
</dbReference>
<dbReference type="GO" id="GO:0006520">
    <property type="term" value="P:amino acid metabolic process"/>
    <property type="evidence" value="ECO:0007669"/>
    <property type="project" value="InterPro"/>
</dbReference>
<dbReference type="RefSeq" id="WP_238193602.1">
    <property type="nucleotide sequence ID" value="NZ_BPQJ01000072.1"/>
</dbReference>
<comment type="similarity">
    <text evidence="1 6">Belongs to the Glu/Leu/Phe/Val dehydrogenases family.</text>
</comment>
<keyword evidence="5" id="KW-0547">Nucleotide-binding</keyword>
<sequence length="358" mass="36581">MNADPLDLDGHEMVIQCRDAGSGLRAIIAIHDSSAGPAMGGCRIAAYPSTAAALTDALRLSRGMTFKNIMAGLPHGGGKSVILLERPEDKTPALLLAFAERVNGLGGRYITGEDVGSTVADIQLMRKVTPHVRGIPENGPGDPSPMTALGVFVGIRKAVLHRLGAETLTGLTVAVQGLGAVGSRLCGLLHDVGARLVVADVDPARAREAADRFGAAIARPEEVHGARADVFAPCALGAVLDAGTIRALGAAVVAGGANNQLATAQDGARLAERGILYAPDYVINAGGVISTALEGPGYERGELLRRVHGIADTLGEIFEHAIADGVATSAVADRLALGRLEAARHARRSAVAALPAAA</sequence>
<keyword evidence="3 5" id="KW-0520">NAD</keyword>
<dbReference type="Pfam" id="PF02812">
    <property type="entry name" value="ELFV_dehydrog_N"/>
    <property type="match status" value="1"/>
</dbReference>
<dbReference type="PIRSF" id="PIRSF000188">
    <property type="entry name" value="Phe_leu_dh"/>
    <property type="match status" value="1"/>
</dbReference>
<evidence type="ECO:0000256" key="5">
    <source>
        <dbReference type="PIRSR" id="PIRSR000188-2"/>
    </source>
</evidence>
<dbReference type="Gene3D" id="3.40.50.720">
    <property type="entry name" value="NAD(P)-binding Rossmann-like Domain"/>
    <property type="match status" value="1"/>
</dbReference>
<organism evidence="8 9">
    <name type="scientific">Methylobacterium frigidaeris</name>
    <dbReference type="NCBI Taxonomy" id="2038277"/>
    <lineage>
        <taxon>Bacteria</taxon>
        <taxon>Pseudomonadati</taxon>
        <taxon>Pseudomonadota</taxon>
        <taxon>Alphaproteobacteria</taxon>
        <taxon>Hyphomicrobiales</taxon>
        <taxon>Methylobacteriaceae</taxon>
        <taxon>Methylobacterium</taxon>
    </lineage>
</organism>
<dbReference type="GO" id="GO:0000166">
    <property type="term" value="F:nucleotide binding"/>
    <property type="evidence" value="ECO:0007669"/>
    <property type="project" value="UniProtKB-KW"/>
</dbReference>
<dbReference type="PRINTS" id="PR00082">
    <property type="entry name" value="GLFDHDRGNASE"/>
</dbReference>
<dbReference type="SMART" id="SM00839">
    <property type="entry name" value="ELFV_dehydrog"/>
    <property type="match status" value="1"/>
</dbReference>
<reference evidence="8" key="2">
    <citation type="submission" date="2021-08" db="EMBL/GenBank/DDBJ databases">
        <authorList>
            <person name="Tani A."/>
            <person name="Ola A."/>
            <person name="Ogura Y."/>
            <person name="Katsura K."/>
            <person name="Hayashi T."/>
        </authorList>
    </citation>
    <scope>NUCLEOTIDE SEQUENCE</scope>
    <source>
        <strain evidence="8">JCM 32048</strain>
    </source>
</reference>
<feature type="domain" description="Glutamate/phenylalanine/leucine/valine/L-tryptophan dehydrogenase C-terminal" evidence="7">
    <location>
        <begin position="141"/>
        <end position="348"/>
    </location>
</feature>
<dbReference type="SUPFAM" id="SSF53223">
    <property type="entry name" value="Aminoacid dehydrogenase-like, N-terminal domain"/>
    <property type="match status" value="1"/>
</dbReference>
<protein>
    <submittedName>
        <fullName evidence="8">Leucine dehydrogenase</fullName>
    </submittedName>
</protein>
<reference evidence="8" key="1">
    <citation type="journal article" date="2016" name="Front. Microbiol.">
        <title>Genome Sequence of the Piezophilic, Mesophilic Sulfate-Reducing Bacterium Desulfovibrio indicus J2T.</title>
        <authorList>
            <person name="Cao J."/>
            <person name="Maignien L."/>
            <person name="Shao Z."/>
            <person name="Alain K."/>
            <person name="Jebbar M."/>
        </authorList>
    </citation>
    <scope>NUCLEOTIDE SEQUENCE</scope>
    <source>
        <strain evidence="8">JCM 32048</strain>
    </source>
</reference>
<dbReference type="GO" id="GO:0016639">
    <property type="term" value="F:oxidoreductase activity, acting on the CH-NH2 group of donors, NAD or NADP as acceptor"/>
    <property type="evidence" value="ECO:0007669"/>
    <property type="project" value="InterPro"/>
</dbReference>
<dbReference type="CDD" id="cd01075">
    <property type="entry name" value="NAD_bind_Leu_Phe_Val_DH"/>
    <property type="match status" value="1"/>
</dbReference>
<dbReference type="InterPro" id="IPR006097">
    <property type="entry name" value="Glu/Leu/Phe/Val/Trp_DH_dimer"/>
</dbReference>
<gene>
    <name evidence="8" type="primary">ldh</name>
    <name evidence="8" type="ORF">MPEAHAMD_6834</name>
</gene>
<evidence type="ECO:0000256" key="3">
    <source>
        <dbReference type="ARBA" id="ARBA00023027"/>
    </source>
</evidence>
<evidence type="ECO:0000313" key="9">
    <source>
        <dbReference type="Proteomes" id="UP001055286"/>
    </source>
</evidence>
<evidence type="ECO:0000313" key="8">
    <source>
        <dbReference type="EMBL" id="GJD66636.1"/>
    </source>
</evidence>
<feature type="binding site" evidence="5">
    <location>
        <begin position="177"/>
        <end position="182"/>
    </location>
    <ligand>
        <name>NAD(+)</name>
        <dbReference type="ChEBI" id="CHEBI:57540"/>
    </ligand>
</feature>
<dbReference type="EMBL" id="BPQJ01000072">
    <property type="protein sequence ID" value="GJD66636.1"/>
    <property type="molecule type" value="Genomic_DNA"/>
</dbReference>
<keyword evidence="9" id="KW-1185">Reference proteome</keyword>
<dbReference type="InterPro" id="IPR046346">
    <property type="entry name" value="Aminoacid_DH-like_N_sf"/>
</dbReference>
<dbReference type="InterPro" id="IPR036291">
    <property type="entry name" value="NAD(P)-bd_dom_sf"/>
</dbReference>
<keyword evidence="2 6" id="KW-0560">Oxidoreductase</keyword>
<evidence type="ECO:0000256" key="1">
    <source>
        <dbReference type="ARBA" id="ARBA00006382"/>
    </source>
</evidence>
<dbReference type="AlphaFoldDB" id="A0AA37HJG1"/>
<evidence type="ECO:0000256" key="2">
    <source>
        <dbReference type="ARBA" id="ARBA00023002"/>
    </source>
</evidence>
<evidence type="ECO:0000256" key="6">
    <source>
        <dbReference type="RuleBase" id="RU004417"/>
    </source>
</evidence>
<dbReference type="Gene3D" id="3.40.50.10860">
    <property type="entry name" value="Leucine Dehydrogenase, chain A, domain 1"/>
    <property type="match status" value="1"/>
</dbReference>
<dbReference type="InterPro" id="IPR006095">
    <property type="entry name" value="Glu/Leu/Phe/Val/Trp_DH"/>
</dbReference>